<dbReference type="InterPro" id="IPR036527">
    <property type="entry name" value="SCP2_sterol-bd_dom_sf"/>
</dbReference>
<dbReference type="SUPFAM" id="SSF55718">
    <property type="entry name" value="SCP-like"/>
    <property type="match status" value="1"/>
</dbReference>
<accession>A0ABU7RS86</accession>
<dbReference type="RefSeq" id="WP_331214466.1">
    <property type="nucleotide sequence ID" value="NZ_JAZGQK010000010.1"/>
</dbReference>
<keyword evidence="3" id="KW-1185">Reference proteome</keyword>
<dbReference type="Pfam" id="PF02036">
    <property type="entry name" value="SCP2"/>
    <property type="match status" value="1"/>
</dbReference>
<dbReference type="InterPro" id="IPR003033">
    <property type="entry name" value="SCP2_sterol-bd_dom"/>
</dbReference>
<evidence type="ECO:0000259" key="1">
    <source>
        <dbReference type="Pfam" id="PF02036"/>
    </source>
</evidence>
<feature type="domain" description="SCP2" evidence="1">
    <location>
        <begin position="37"/>
        <end position="125"/>
    </location>
</feature>
<proteinExistence type="predicted"/>
<dbReference type="Proteomes" id="UP001332243">
    <property type="component" value="Unassembled WGS sequence"/>
</dbReference>
<evidence type="ECO:0000313" key="3">
    <source>
        <dbReference type="Proteomes" id="UP001332243"/>
    </source>
</evidence>
<dbReference type="EMBL" id="JAZGQK010000010">
    <property type="protein sequence ID" value="MEE6259342.1"/>
    <property type="molecule type" value="Genomic_DNA"/>
</dbReference>
<reference evidence="2 3" key="1">
    <citation type="submission" date="2024-01" db="EMBL/GenBank/DDBJ databases">
        <title>Genome insights into Plantactinospora sonchi sp. nov.</title>
        <authorList>
            <person name="Wang L."/>
        </authorList>
    </citation>
    <scope>NUCLEOTIDE SEQUENCE [LARGE SCALE GENOMIC DNA]</scope>
    <source>
        <strain evidence="2 3">NEAU-QY2</strain>
    </source>
</reference>
<sequence length="153" mass="17361">MVENQTFGTGGVWVGHRGDREEDIPAFFARVARCGVEPRLNGVTGGIRFEVTEGRDYRQRDGEDIEYWLVTFDDGRIDARAGQHPADTVVQVGRPILLDMINGRMTLVEAWTGQRLVVYGTPAKFLQFWLIPNLVAGAPDADHPREFVRRHRR</sequence>
<protein>
    <submittedName>
        <fullName evidence="2">SCP2 sterol-binding domain-containing protein</fullName>
    </submittedName>
</protein>
<evidence type="ECO:0000313" key="2">
    <source>
        <dbReference type="EMBL" id="MEE6259342.1"/>
    </source>
</evidence>
<comment type="caution">
    <text evidence="2">The sequence shown here is derived from an EMBL/GenBank/DDBJ whole genome shotgun (WGS) entry which is preliminary data.</text>
</comment>
<gene>
    <name evidence="2" type="ORF">V1633_12675</name>
</gene>
<organism evidence="2 3">
    <name type="scientific">Plantactinospora sonchi</name>
    <dbReference type="NCBI Taxonomy" id="1544735"/>
    <lineage>
        <taxon>Bacteria</taxon>
        <taxon>Bacillati</taxon>
        <taxon>Actinomycetota</taxon>
        <taxon>Actinomycetes</taxon>
        <taxon>Micromonosporales</taxon>
        <taxon>Micromonosporaceae</taxon>
        <taxon>Plantactinospora</taxon>
    </lineage>
</organism>
<name>A0ABU7RS86_9ACTN</name>